<comment type="caution">
    <text evidence="1">The sequence shown here is derived from an EMBL/GenBank/DDBJ whole genome shotgun (WGS) entry which is preliminary data.</text>
</comment>
<organism evidence="1 2">
    <name type="scientific">Herbiconiux flava</name>
    <dbReference type="NCBI Taxonomy" id="881268"/>
    <lineage>
        <taxon>Bacteria</taxon>
        <taxon>Bacillati</taxon>
        <taxon>Actinomycetota</taxon>
        <taxon>Actinomycetes</taxon>
        <taxon>Micrococcales</taxon>
        <taxon>Microbacteriaceae</taxon>
        <taxon>Herbiconiux</taxon>
    </lineage>
</organism>
<dbReference type="RefSeq" id="WP_179546707.1">
    <property type="nucleotide sequence ID" value="NZ_BSEW01000001.1"/>
</dbReference>
<evidence type="ECO:0000313" key="2">
    <source>
        <dbReference type="Proteomes" id="UP000549913"/>
    </source>
</evidence>
<dbReference type="AlphaFoldDB" id="A0A852SL39"/>
<dbReference type="EMBL" id="JACCBM010000001">
    <property type="protein sequence ID" value="NYD69361.1"/>
    <property type="molecule type" value="Genomic_DNA"/>
</dbReference>
<protein>
    <submittedName>
        <fullName evidence="1">Uncharacterized protein</fullName>
    </submittedName>
</protein>
<gene>
    <name evidence="1" type="ORF">BJ984_000519</name>
</gene>
<dbReference type="Proteomes" id="UP000549913">
    <property type="component" value="Unassembled WGS sequence"/>
</dbReference>
<evidence type="ECO:0000313" key="1">
    <source>
        <dbReference type="EMBL" id="NYD69361.1"/>
    </source>
</evidence>
<proteinExistence type="predicted"/>
<keyword evidence="2" id="KW-1185">Reference proteome</keyword>
<sequence length="47" mass="5222">MQYLFAMRFVAGLGIGGDHVAIDELFASHYRGRLGITINASLRDRVL</sequence>
<reference evidence="1 2" key="1">
    <citation type="submission" date="2020-07" db="EMBL/GenBank/DDBJ databases">
        <title>Sequencing the genomes of 1000 actinobacteria strains.</title>
        <authorList>
            <person name="Klenk H.-P."/>
        </authorList>
    </citation>
    <scope>NUCLEOTIDE SEQUENCE [LARGE SCALE GENOMIC DNA]</scope>
    <source>
        <strain evidence="1 2">DSM 26474</strain>
    </source>
</reference>
<name>A0A852SL39_9MICO</name>
<accession>A0A852SL39</accession>